<gene>
    <name evidence="1" type="ORF">CEXT_583871</name>
</gene>
<organism evidence="1 2">
    <name type="scientific">Caerostris extrusa</name>
    <name type="common">Bark spider</name>
    <name type="synonym">Caerostris bankana</name>
    <dbReference type="NCBI Taxonomy" id="172846"/>
    <lineage>
        <taxon>Eukaryota</taxon>
        <taxon>Metazoa</taxon>
        <taxon>Ecdysozoa</taxon>
        <taxon>Arthropoda</taxon>
        <taxon>Chelicerata</taxon>
        <taxon>Arachnida</taxon>
        <taxon>Araneae</taxon>
        <taxon>Araneomorphae</taxon>
        <taxon>Entelegynae</taxon>
        <taxon>Araneoidea</taxon>
        <taxon>Araneidae</taxon>
        <taxon>Caerostris</taxon>
    </lineage>
</organism>
<reference evidence="1 2" key="1">
    <citation type="submission" date="2021-06" db="EMBL/GenBank/DDBJ databases">
        <title>Caerostris extrusa draft genome.</title>
        <authorList>
            <person name="Kono N."/>
            <person name="Arakawa K."/>
        </authorList>
    </citation>
    <scope>NUCLEOTIDE SEQUENCE [LARGE SCALE GENOMIC DNA]</scope>
</reference>
<proteinExistence type="predicted"/>
<evidence type="ECO:0000313" key="1">
    <source>
        <dbReference type="EMBL" id="GIY25684.1"/>
    </source>
</evidence>
<keyword evidence="2" id="KW-1185">Reference proteome</keyword>
<dbReference type="EMBL" id="BPLR01008569">
    <property type="protein sequence ID" value="GIY25684.1"/>
    <property type="molecule type" value="Genomic_DNA"/>
</dbReference>
<protein>
    <submittedName>
        <fullName evidence="1">Uncharacterized protein</fullName>
    </submittedName>
</protein>
<comment type="caution">
    <text evidence="1">The sequence shown here is derived from an EMBL/GenBank/DDBJ whole genome shotgun (WGS) entry which is preliminary data.</text>
</comment>
<name>A0AAV4RVN0_CAEEX</name>
<sequence length="89" mass="10411">MLLTICSLKENQEKKRTKLRSTSKMFMQVKFIFQTQAFARRKLMAEQACFKLKIQTHFTVGLNTVEKKAVLLKTESKPKEEVSSRQTEI</sequence>
<evidence type="ECO:0000313" key="2">
    <source>
        <dbReference type="Proteomes" id="UP001054945"/>
    </source>
</evidence>
<dbReference type="Proteomes" id="UP001054945">
    <property type="component" value="Unassembled WGS sequence"/>
</dbReference>
<accession>A0AAV4RVN0</accession>
<dbReference type="AlphaFoldDB" id="A0AAV4RVN0"/>